<dbReference type="PANTHER" id="PTHR46077:SF1">
    <property type="entry name" value="TOP1 BINDING ARGININE_SERINE RICH PROTEIN, E3 UBIQUITIN LIGASE"/>
    <property type="match status" value="1"/>
</dbReference>
<dbReference type="PROSITE" id="PS50089">
    <property type="entry name" value="ZF_RING_2"/>
    <property type="match status" value="1"/>
</dbReference>
<keyword evidence="7" id="KW-0805">Transcription regulation</keyword>
<evidence type="ECO:0000313" key="13">
    <source>
        <dbReference type="Proteomes" id="UP000472275"/>
    </source>
</evidence>
<keyword evidence="4" id="KW-0479">Metal-binding</keyword>
<keyword evidence="8" id="KW-0804">Transcription</keyword>
<keyword evidence="13" id="KW-1185">Reference proteome</keyword>
<feature type="region of interest" description="Disordered" evidence="10">
    <location>
        <begin position="1"/>
        <end position="31"/>
    </location>
</feature>
<evidence type="ECO:0000313" key="12">
    <source>
        <dbReference type="Ensembl" id="ENSACCP00020017091.1"/>
    </source>
</evidence>
<dbReference type="GO" id="GO:0006513">
    <property type="term" value="P:protein monoubiquitination"/>
    <property type="evidence" value="ECO:0007669"/>
    <property type="project" value="TreeGrafter"/>
</dbReference>
<feature type="domain" description="RING-type" evidence="11">
    <location>
        <begin position="43"/>
        <end position="82"/>
    </location>
</feature>
<dbReference type="SUPFAM" id="SSF57850">
    <property type="entry name" value="RING/U-box"/>
    <property type="match status" value="1"/>
</dbReference>
<reference evidence="12" key="2">
    <citation type="submission" date="2025-09" db="UniProtKB">
        <authorList>
            <consortium name="Ensembl"/>
        </authorList>
    </citation>
    <scope>IDENTIFICATION</scope>
</reference>
<evidence type="ECO:0000256" key="3">
    <source>
        <dbReference type="ARBA" id="ARBA00022679"/>
    </source>
</evidence>
<dbReference type="Proteomes" id="UP000472275">
    <property type="component" value="Chromosome Z"/>
</dbReference>
<comment type="catalytic activity">
    <reaction evidence="1">
        <text>S-ubiquitinyl-[E2 ubiquitin-conjugating enzyme]-L-cysteine + [acceptor protein]-L-lysine = [E2 ubiquitin-conjugating enzyme]-L-cysteine + N(6)-ubiquitinyl-[acceptor protein]-L-lysine.</text>
        <dbReference type="EC" id="2.3.2.27"/>
    </reaction>
</comment>
<keyword evidence="3" id="KW-0808">Transferase</keyword>
<keyword evidence="6" id="KW-0862">Zinc</keyword>
<name>A0A663EZL3_AQUCH</name>
<dbReference type="PANTHER" id="PTHR46077">
    <property type="entry name" value="E3 UBIQUITIN-PROTEIN LIGASE TOPORS"/>
    <property type="match status" value="1"/>
</dbReference>
<sequence length="186" mass="19493">GAGNGHVTPSAAAPVRGSNPSSSALPSSPQHAESMAAKSEWSCPICRDDQDDMAYMSPCFHQFCLGCALRWAWQKPNCPLCRSGTTAVLFSVWSDDDYLVFDVPRPAEPPAQDGQDEQGAVWLMALAQAILVSLTVRVALLLPPGLPSVLRPPAPSGVHCSRGSVGRLEGAGVQPRSSLLGEGVGC</sequence>
<dbReference type="InterPro" id="IPR001841">
    <property type="entry name" value="Znf_RING"/>
</dbReference>
<evidence type="ECO:0000256" key="8">
    <source>
        <dbReference type="ARBA" id="ARBA00023163"/>
    </source>
</evidence>
<evidence type="ECO:0000256" key="9">
    <source>
        <dbReference type="PROSITE-ProRule" id="PRU00175"/>
    </source>
</evidence>
<dbReference type="GO" id="GO:0061630">
    <property type="term" value="F:ubiquitin protein ligase activity"/>
    <property type="evidence" value="ECO:0007669"/>
    <property type="project" value="UniProtKB-EC"/>
</dbReference>
<evidence type="ECO:0000256" key="10">
    <source>
        <dbReference type="SAM" id="MobiDB-lite"/>
    </source>
</evidence>
<evidence type="ECO:0000256" key="7">
    <source>
        <dbReference type="ARBA" id="ARBA00023015"/>
    </source>
</evidence>
<dbReference type="Pfam" id="PF13920">
    <property type="entry name" value="zf-C3HC4_3"/>
    <property type="match status" value="1"/>
</dbReference>
<dbReference type="InterPro" id="IPR017907">
    <property type="entry name" value="Znf_RING_CS"/>
</dbReference>
<dbReference type="GO" id="GO:0008270">
    <property type="term" value="F:zinc ion binding"/>
    <property type="evidence" value="ECO:0007669"/>
    <property type="project" value="UniProtKB-KW"/>
</dbReference>
<dbReference type="GO" id="GO:0000209">
    <property type="term" value="P:protein polyubiquitination"/>
    <property type="evidence" value="ECO:0007669"/>
    <property type="project" value="TreeGrafter"/>
</dbReference>
<organism evidence="12 13">
    <name type="scientific">Aquila chrysaetos chrysaetos</name>
    <dbReference type="NCBI Taxonomy" id="223781"/>
    <lineage>
        <taxon>Eukaryota</taxon>
        <taxon>Metazoa</taxon>
        <taxon>Chordata</taxon>
        <taxon>Craniata</taxon>
        <taxon>Vertebrata</taxon>
        <taxon>Euteleostomi</taxon>
        <taxon>Archelosauria</taxon>
        <taxon>Archosauria</taxon>
        <taxon>Dinosauria</taxon>
        <taxon>Saurischia</taxon>
        <taxon>Theropoda</taxon>
        <taxon>Coelurosauria</taxon>
        <taxon>Aves</taxon>
        <taxon>Neognathae</taxon>
        <taxon>Neoaves</taxon>
        <taxon>Telluraves</taxon>
        <taxon>Accipitrimorphae</taxon>
        <taxon>Accipitriformes</taxon>
        <taxon>Accipitridae</taxon>
        <taxon>Accipitrinae</taxon>
        <taxon>Aquila</taxon>
    </lineage>
</organism>
<protein>
    <recommendedName>
        <fullName evidence="2">RING-type E3 ubiquitin transferase</fullName>
        <ecNumber evidence="2">2.3.2.27</ecNumber>
    </recommendedName>
</protein>
<proteinExistence type="predicted"/>
<dbReference type="AlphaFoldDB" id="A0A663EZL3"/>
<dbReference type="PROSITE" id="PS00518">
    <property type="entry name" value="ZF_RING_1"/>
    <property type="match status" value="1"/>
</dbReference>
<feature type="compositionally biased region" description="Low complexity" evidence="10">
    <location>
        <begin position="18"/>
        <end position="29"/>
    </location>
</feature>
<dbReference type="InterPro" id="IPR013083">
    <property type="entry name" value="Znf_RING/FYVE/PHD"/>
</dbReference>
<evidence type="ECO:0000256" key="6">
    <source>
        <dbReference type="ARBA" id="ARBA00022833"/>
    </source>
</evidence>
<dbReference type="InParanoid" id="A0A663EZL3"/>
<dbReference type="EC" id="2.3.2.27" evidence="2"/>
<evidence type="ECO:0000256" key="2">
    <source>
        <dbReference type="ARBA" id="ARBA00012483"/>
    </source>
</evidence>
<dbReference type="Ensembl" id="ENSACCT00020017835.1">
    <property type="protein sequence ID" value="ENSACCP00020017091.1"/>
    <property type="gene ID" value="ENSACCG00020011719.1"/>
</dbReference>
<evidence type="ECO:0000256" key="5">
    <source>
        <dbReference type="ARBA" id="ARBA00022771"/>
    </source>
</evidence>
<accession>A0A663EZL3</accession>
<keyword evidence="5 9" id="KW-0863">Zinc-finger</keyword>
<evidence type="ECO:0000259" key="11">
    <source>
        <dbReference type="PROSITE" id="PS50089"/>
    </source>
</evidence>
<evidence type="ECO:0000256" key="4">
    <source>
        <dbReference type="ARBA" id="ARBA00022723"/>
    </source>
</evidence>
<dbReference type="SMART" id="SM00184">
    <property type="entry name" value="RING"/>
    <property type="match status" value="1"/>
</dbReference>
<reference evidence="12" key="1">
    <citation type="submission" date="2025-08" db="UniProtKB">
        <authorList>
            <consortium name="Ensembl"/>
        </authorList>
    </citation>
    <scope>IDENTIFICATION</scope>
</reference>
<dbReference type="GeneTree" id="ENSGT01070000254325"/>
<dbReference type="Gene3D" id="3.30.40.10">
    <property type="entry name" value="Zinc/RING finger domain, C3HC4 (zinc finger)"/>
    <property type="match status" value="1"/>
</dbReference>
<evidence type="ECO:0000256" key="1">
    <source>
        <dbReference type="ARBA" id="ARBA00000900"/>
    </source>
</evidence>